<dbReference type="Gene3D" id="2.40.440.10">
    <property type="entry name" value="L,D-transpeptidase catalytic domain-like"/>
    <property type="match status" value="1"/>
</dbReference>
<dbReference type="GO" id="GO:0071555">
    <property type="term" value="P:cell wall organization"/>
    <property type="evidence" value="ECO:0007669"/>
    <property type="project" value="UniProtKB-UniRule"/>
</dbReference>
<keyword evidence="8 9" id="KW-0961">Cell wall biogenesis/degradation</keyword>
<evidence type="ECO:0000313" key="12">
    <source>
        <dbReference type="Proteomes" id="UP000004263"/>
    </source>
</evidence>
<dbReference type="PANTHER" id="PTHR30582:SF24">
    <property type="entry name" value="L,D-TRANSPEPTIDASE ERFK_SRFK-RELATED"/>
    <property type="match status" value="1"/>
</dbReference>
<proteinExistence type="inferred from homology"/>
<keyword evidence="4" id="KW-0808">Transferase</keyword>
<dbReference type="EMBL" id="AAQH01000002">
    <property type="protein sequence ID" value="EAT13234.1"/>
    <property type="molecule type" value="Genomic_DNA"/>
</dbReference>
<dbReference type="GO" id="GO:0008360">
    <property type="term" value="P:regulation of cell shape"/>
    <property type="evidence" value="ECO:0007669"/>
    <property type="project" value="UniProtKB-UniRule"/>
</dbReference>
<gene>
    <name evidence="11" type="ORF">RED65_00700</name>
</gene>
<protein>
    <recommendedName>
        <fullName evidence="10">L,D-TPase catalytic domain-containing protein</fullName>
    </recommendedName>
</protein>
<dbReference type="PROSITE" id="PS52029">
    <property type="entry name" value="LD_TPASE"/>
    <property type="match status" value="1"/>
</dbReference>
<dbReference type="HOGENOM" id="CLU_042399_3_1_6"/>
<evidence type="ECO:0000256" key="5">
    <source>
        <dbReference type="ARBA" id="ARBA00022801"/>
    </source>
</evidence>
<dbReference type="RefSeq" id="WP_007017618.1">
    <property type="nucleotide sequence ID" value="NZ_CH724114.1"/>
</dbReference>
<accession>Q1N544</accession>
<evidence type="ECO:0000313" key="11">
    <source>
        <dbReference type="EMBL" id="EAT13234.1"/>
    </source>
</evidence>
<evidence type="ECO:0000256" key="9">
    <source>
        <dbReference type="PROSITE-ProRule" id="PRU01373"/>
    </source>
</evidence>
<dbReference type="Pfam" id="PF03734">
    <property type="entry name" value="YkuD"/>
    <property type="match status" value="1"/>
</dbReference>
<dbReference type="InterPro" id="IPR050979">
    <property type="entry name" value="LD-transpeptidase"/>
</dbReference>
<dbReference type="InterPro" id="IPR005490">
    <property type="entry name" value="LD_TPept_cat_dom"/>
</dbReference>
<name>Q1N544_9GAMM</name>
<comment type="pathway">
    <text evidence="1 9">Cell wall biogenesis; peptidoglycan biosynthesis.</text>
</comment>
<evidence type="ECO:0000256" key="6">
    <source>
        <dbReference type="ARBA" id="ARBA00022960"/>
    </source>
</evidence>
<dbReference type="InterPro" id="IPR038063">
    <property type="entry name" value="Transpep_catalytic_dom"/>
</dbReference>
<evidence type="ECO:0000256" key="1">
    <source>
        <dbReference type="ARBA" id="ARBA00004752"/>
    </source>
</evidence>
<evidence type="ECO:0000256" key="8">
    <source>
        <dbReference type="ARBA" id="ARBA00023316"/>
    </source>
</evidence>
<evidence type="ECO:0000256" key="3">
    <source>
        <dbReference type="ARBA" id="ARBA00022676"/>
    </source>
</evidence>
<dbReference type="UniPathway" id="UPA00219"/>
<organism evidence="11 12">
    <name type="scientific">Bermanella marisrubri</name>
    <dbReference type="NCBI Taxonomy" id="207949"/>
    <lineage>
        <taxon>Bacteria</taxon>
        <taxon>Pseudomonadati</taxon>
        <taxon>Pseudomonadota</taxon>
        <taxon>Gammaproteobacteria</taxon>
        <taxon>Oceanospirillales</taxon>
        <taxon>Oceanospirillaceae</taxon>
        <taxon>Bermanella</taxon>
    </lineage>
</organism>
<reference evidence="11 12" key="1">
    <citation type="submission" date="2006-03" db="EMBL/GenBank/DDBJ databases">
        <authorList>
            <person name="Pinhassi J."/>
            <person name="Pedros-Alio C."/>
            <person name="Ferriera S."/>
            <person name="Johnson J."/>
            <person name="Kravitz S."/>
            <person name="Halpern A."/>
            <person name="Remington K."/>
            <person name="Beeson K."/>
            <person name="Tran B."/>
            <person name="Rogers Y.-H."/>
            <person name="Friedman R."/>
            <person name="Venter J.C."/>
        </authorList>
    </citation>
    <scope>NUCLEOTIDE SEQUENCE [LARGE SCALE GENOMIC DNA]</scope>
    <source>
        <strain evidence="11 12">RED65</strain>
    </source>
</reference>
<comment type="similarity">
    <text evidence="2">Belongs to the YkuD family.</text>
</comment>
<dbReference type="STRING" id="207949.RED65_00700"/>
<evidence type="ECO:0000256" key="2">
    <source>
        <dbReference type="ARBA" id="ARBA00005992"/>
    </source>
</evidence>
<dbReference type="CDD" id="cd16913">
    <property type="entry name" value="YkuD_like"/>
    <property type="match status" value="1"/>
</dbReference>
<dbReference type="GO" id="GO:0018104">
    <property type="term" value="P:peptidoglycan-protein cross-linking"/>
    <property type="evidence" value="ECO:0007669"/>
    <property type="project" value="TreeGrafter"/>
</dbReference>
<dbReference type="Proteomes" id="UP000004263">
    <property type="component" value="Unassembled WGS sequence"/>
</dbReference>
<keyword evidence="3" id="KW-0328">Glycosyltransferase</keyword>
<feature type="active site" description="Nucleophile" evidence="9">
    <location>
        <position position="134"/>
    </location>
</feature>
<feature type="domain" description="L,D-TPase catalytic" evidence="10">
    <location>
        <begin position="2"/>
        <end position="158"/>
    </location>
</feature>
<keyword evidence="6 9" id="KW-0133">Cell shape</keyword>
<keyword evidence="7 9" id="KW-0573">Peptidoglycan synthesis</keyword>
<dbReference type="GO" id="GO:0016757">
    <property type="term" value="F:glycosyltransferase activity"/>
    <property type="evidence" value="ECO:0007669"/>
    <property type="project" value="UniProtKB-KW"/>
</dbReference>
<comment type="caution">
    <text evidence="11">The sequence shown here is derived from an EMBL/GenBank/DDBJ whole genome shotgun (WGS) entry which is preliminary data.</text>
</comment>
<sequence length="160" mass="17757">MREICISIANQTLTTIENGETIKVFSVSTALNGPGEQNGTGQTPTGSHYVRAKIGGDQPKCSVFRGRRPTGEIYSDDLAKAYPKRDWILSRILWLCGKEVGKNRLGNVDTMARYIYIHGTPDTEAMGQALSHGCIRMRNDDVIELFDWAPIQCPVLITKE</sequence>
<dbReference type="GO" id="GO:0005576">
    <property type="term" value="C:extracellular region"/>
    <property type="evidence" value="ECO:0007669"/>
    <property type="project" value="TreeGrafter"/>
</dbReference>
<keyword evidence="12" id="KW-1185">Reference proteome</keyword>
<evidence type="ECO:0000259" key="10">
    <source>
        <dbReference type="PROSITE" id="PS52029"/>
    </source>
</evidence>
<evidence type="ECO:0000256" key="4">
    <source>
        <dbReference type="ARBA" id="ARBA00022679"/>
    </source>
</evidence>
<dbReference type="PANTHER" id="PTHR30582">
    <property type="entry name" value="L,D-TRANSPEPTIDASE"/>
    <property type="match status" value="1"/>
</dbReference>
<dbReference type="GO" id="GO:0071972">
    <property type="term" value="F:peptidoglycan L,D-transpeptidase activity"/>
    <property type="evidence" value="ECO:0007669"/>
    <property type="project" value="TreeGrafter"/>
</dbReference>
<evidence type="ECO:0000256" key="7">
    <source>
        <dbReference type="ARBA" id="ARBA00022984"/>
    </source>
</evidence>
<feature type="active site" description="Proton donor/acceptor" evidence="9">
    <location>
        <position position="118"/>
    </location>
</feature>
<dbReference type="SUPFAM" id="SSF141523">
    <property type="entry name" value="L,D-transpeptidase catalytic domain-like"/>
    <property type="match status" value="1"/>
</dbReference>
<dbReference type="AlphaFoldDB" id="Q1N544"/>
<keyword evidence="5" id="KW-0378">Hydrolase</keyword>